<feature type="compositionally biased region" description="Low complexity" evidence="6">
    <location>
        <begin position="380"/>
        <end position="408"/>
    </location>
</feature>
<dbReference type="SUPFAM" id="SSF88659">
    <property type="entry name" value="Sigma3 and sigma4 domains of RNA polymerase sigma factors"/>
    <property type="match status" value="1"/>
</dbReference>
<feature type="transmembrane region" description="Helical" evidence="7">
    <location>
        <begin position="332"/>
        <end position="355"/>
    </location>
</feature>
<keyword evidence="2" id="KW-0805">Transcription regulation</keyword>
<dbReference type="InterPro" id="IPR036388">
    <property type="entry name" value="WH-like_DNA-bd_sf"/>
</dbReference>
<dbReference type="InterPro" id="IPR007627">
    <property type="entry name" value="RNA_pol_sigma70_r2"/>
</dbReference>
<dbReference type="GO" id="GO:0003677">
    <property type="term" value="F:DNA binding"/>
    <property type="evidence" value="ECO:0007669"/>
    <property type="project" value="UniProtKB-KW"/>
</dbReference>
<dbReference type="InterPro" id="IPR041916">
    <property type="entry name" value="Anti_sigma_zinc_sf"/>
</dbReference>
<dbReference type="Pfam" id="PF04542">
    <property type="entry name" value="Sigma70_r2"/>
    <property type="match status" value="1"/>
</dbReference>
<accession>A0A8J3NHP3</accession>
<dbReference type="Pfam" id="PF08281">
    <property type="entry name" value="Sigma70_r4_2"/>
    <property type="match status" value="1"/>
</dbReference>
<keyword evidence="3" id="KW-0731">Sigma factor</keyword>
<dbReference type="Gene3D" id="1.10.10.1320">
    <property type="entry name" value="Anti-sigma factor, zinc-finger domain"/>
    <property type="match status" value="1"/>
</dbReference>
<keyword evidence="7" id="KW-1133">Transmembrane helix</keyword>
<dbReference type="InterPro" id="IPR039425">
    <property type="entry name" value="RNA_pol_sigma-70-like"/>
</dbReference>
<dbReference type="PANTHER" id="PTHR43133:SF8">
    <property type="entry name" value="RNA POLYMERASE SIGMA FACTOR HI_1459-RELATED"/>
    <property type="match status" value="1"/>
</dbReference>
<comment type="caution">
    <text evidence="10">The sequence shown here is derived from an EMBL/GenBank/DDBJ whole genome shotgun (WGS) entry which is preliminary data.</text>
</comment>
<feature type="domain" description="RNA polymerase sigma factor 70 region 4 type 2" evidence="9">
    <location>
        <begin position="142"/>
        <end position="190"/>
    </location>
</feature>
<organism evidence="10 11">
    <name type="scientific">Catellatospora bangladeshensis</name>
    <dbReference type="NCBI Taxonomy" id="310355"/>
    <lineage>
        <taxon>Bacteria</taxon>
        <taxon>Bacillati</taxon>
        <taxon>Actinomycetota</taxon>
        <taxon>Actinomycetes</taxon>
        <taxon>Micromonosporales</taxon>
        <taxon>Micromonosporaceae</taxon>
        <taxon>Catellatospora</taxon>
    </lineage>
</organism>
<sequence length="978" mass="99963">MFPPEAAVTSGFDPAQDQFSEPQSDPQLISLVRGGDTDAFGLLYERHLESARRLARVLSDGHADADDLIADSFAKVFAVLRSGGGPDTAFRAYLLTTMRHTRYDRARQDRRVELTDDLTRYEIPEPADDPTITRLETSYAARAFARLPERWRAVLWHTEVEGESPAQIAPLLGLTPNGVAALAYRARERLRQMYLQEHIALTGNPRCHWTGAHLAGYVRAALARRDRGKVDEHLSTCAECRRLHRELTEENSGLRGVVAPLLLGAAAPAYLAGSGRLAFGGRLATAWGALVLWWPQLKEHVGAWADALVGLAALAGRWLVAAPRRLLGRFGLANLVAGTGAGFAAVAGVVLFVSLTAGPPTARPRAIPVPAPAAPPLYAPAPQAQASPSPSPQPTAASAPAFPAVPDPMRQPAVVPPAAPPPVPPPAVAPPAAPAPALAPVPVAEPAPEVAAPEYKEVDLVAGKAGTLPIPVRAPADAPATTRDHAGTRAAEHMAVPAGWPGTPGEAATGNAPERLCSAHKYATVAYLCAEQSEPAGETGTAASPPSSATGSDGSPAATAITGPDVTPAAARAPGAVRIEVTLPDGMRLAGSGAGDGWQCEATPTGAVCDRIGWGRGARSVARLPVLADPEVSGFQQVTVAATYGRQRSESAFRVPVAPAGLRLGHAATGRVDVALAGNVLLSCAPRPLCLVAGDNNLMQMTPLRPTPGEPAAPGGLDGPDGPAGPKGPIEELAGEKAASGARLALPEGADVRWAGLIVASSGARLPELVALHGPGGVWQPVRVETGHAESGAVFSQGHAEVTELLRGGGAGDWWLAAPAGPLPRGRSQFAGWTLAVVYAHRSAPRGEAAVYLGPGGGRGDVPATVGLGGGGKVRVGLALWDGDLALTGDELLIGGAVAGEPGNLAAGRNAGAATLACGSAPGRCVWRTPGLDVLWAGAKADAGAVAQLRTGGDPLEVGLVAVVSGPPREPGTAAATR</sequence>
<evidence type="ECO:0000256" key="7">
    <source>
        <dbReference type="SAM" id="Phobius"/>
    </source>
</evidence>
<dbReference type="InterPro" id="IPR013325">
    <property type="entry name" value="RNA_pol_sigma_r2"/>
</dbReference>
<evidence type="ECO:0000256" key="3">
    <source>
        <dbReference type="ARBA" id="ARBA00023082"/>
    </source>
</evidence>
<comment type="similarity">
    <text evidence="1">Belongs to the sigma-70 factor family. ECF subfamily.</text>
</comment>
<dbReference type="GO" id="GO:0016987">
    <property type="term" value="F:sigma factor activity"/>
    <property type="evidence" value="ECO:0007669"/>
    <property type="project" value="UniProtKB-KW"/>
</dbReference>
<evidence type="ECO:0000256" key="4">
    <source>
        <dbReference type="ARBA" id="ARBA00023125"/>
    </source>
</evidence>
<feature type="region of interest" description="Disordered" evidence="6">
    <location>
        <begin position="1"/>
        <end position="25"/>
    </location>
</feature>
<feature type="compositionally biased region" description="Pro residues" evidence="6">
    <location>
        <begin position="414"/>
        <end position="433"/>
    </location>
</feature>
<evidence type="ECO:0000259" key="9">
    <source>
        <dbReference type="Pfam" id="PF08281"/>
    </source>
</evidence>
<name>A0A8J3NHP3_9ACTN</name>
<keyword evidence="4" id="KW-0238">DNA-binding</keyword>
<dbReference type="Gene3D" id="1.10.1740.10">
    <property type="match status" value="1"/>
</dbReference>
<dbReference type="AlphaFoldDB" id="A0A8J3NHP3"/>
<evidence type="ECO:0000256" key="1">
    <source>
        <dbReference type="ARBA" id="ARBA00010641"/>
    </source>
</evidence>
<evidence type="ECO:0000256" key="6">
    <source>
        <dbReference type="SAM" id="MobiDB-lite"/>
    </source>
</evidence>
<feature type="compositionally biased region" description="Low complexity" evidence="6">
    <location>
        <begin position="539"/>
        <end position="560"/>
    </location>
</feature>
<reference evidence="10 11" key="1">
    <citation type="submission" date="2021-01" db="EMBL/GenBank/DDBJ databases">
        <title>Whole genome shotgun sequence of Catellatospora bangladeshensis NBRC 107357.</title>
        <authorList>
            <person name="Komaki H."/>
            <person name="Tamura T."/>
        </authorList>
    </citation>
    <scope>NUCLEOTIDE SEQUENCE [LARGE SCALE GENOMIC DNA]</scope>
    <source>
        <strain evidence="10 11">NBRC 107357</strain>
    </source>
</reference>
<dbReference type="InterPro" id="IPR013324">
    <property type="entry name" value="RNA_pol_sigma_r3/r4-like"/>
</dbReference>
<dbReference type="InterPro" id="IPR014284">
    <property type="entry name" value="RNA_pol_sigma-70_dom"/>
</dbReference>
<keyword evidence="11" id="KW-1185">Reference proteome</keyword>
<evidence type="ECO:0000259" key="8">
    <source>
        <dbReference type="Pfam" id="PF04542"/>
    </source>
</evidence>
<evidence type="ECO:0000256" key="5">
    <source>
        <dbReference type="ARBA" id="ARBA00023163"/>
    </source>
</evidence>
<dbReference type="SUPFAM" id="SSF88946">
    <property type="entry name" value="Sigma2 domain of RNA polymerase sigma factors"/>
    <property type="match status" value="1"/>
</dbReference>
<evidence type="ECO:0000313" key="10">
    <source>
        <dbReference type="EMBL" id="GIF80008.1"/>
    </source>
</evidence>
<dbReference type="GO" id="GO:0006352">
    <property type="term" value="P:DNA-templated transcription initiation"/>
    <property type="evidence" value="ECO:0007669"/>
    <property type="project" value="InterPro"/>
</dbReference>
<dbReference type="InterPro" id="IPR013249">
    <property type="entry name" value="RNA_pol_sigma70_r4_t2"/>
</dbReference>
<dbReference type="Proteomes" id="UP000601223">
    <property type="component" value="Unassembled WGS sequence"/>
</dbReference>
<feature type="transmembrane region" description="Helical" evidence="7">
    <location>
        <begin position="301"/>
        <end position="320"/>
    </location>
</feature>
<dbReference type="EMBL" id="BONF01000008">
    <property type="protein sequence ID" value="GIF80008.1"/>
    <property type="molecule type" value="Genomic_DNA"/>
</dbReference>
<evidence type="ECO:0000256" key="2">
    <source>
        <dbReference type="ARBA" id="ARBA00023015"/>
    </source>
</evidence>
<feature type="region of interest" description="Disordered" evidence="6">
    <location>
        <begin position="704"/>
        <end position="729"/>
    </location>
</feature>
<gene>
    <name evidence="10" type="ORF">Cba03nite_13570</name>
</gene>
<protein>
    <recommendedName>
        <fullName evidence="12">Sigma-70 family RNA polymerase sigma factor</fullName>
    </recommendedName>
</protein>
<feature type="domain" description="RNA polymerase sigma-70 region 2" evidence="8">
    <location>
        <begin position="43"/>
        <end position="111"/>
    </location>
</feature>
<keyword evidence="7" id="KW-0472">Membrane</keyword>
<proteinExistence type="inferred from homology"/>
<feature type="region of interest" description="Disordered" evidence="6">
    <location>
        <begin position="378"/>
        <end position="433"/>
    </location>
</feature>
<dbReference type="PANTHER" id="PTHR43133">
    <property type="entry name" value="RNA POLYMERASE ECF-TYPE SIGMA FACTO"/>
    <property type="match status" value="1"/>
</dbReference>
<feature type="region of interest" description="Disordered" evidence="6">
    <location>
        <begin position="536"/>
        <end position="571"/>
    </location>
</feature>
<evidence type="ECO:0008006" key="12">
    <source>
        <dbReference type="Google" id="ProtNLM"/>
    </source>
</evidence>
<dbReference type="NCBIfam" id="TIGR02937">
    <property type="entry name" value="sigma70-ECF"/>
    <property type="match status" value="1"/>
</dbReference>
<evidence type="ECO:0000313" key="11">
    <source>
        <dbReference type="Proteomes" id="UP000601223"/>
    </source>
</evidence>
<keyword evidence="5" id="KW-0804">Transcription</keyword>
<keyword evidence="7" id="KW-0812">Transmembrane</keyword>
<dbReference type="Gene3D" id="1.10.10.10">
    <property type="entry name" value="Winged helix-like DNA-binding domain superfamily/Winged helix DNA-binding domain"/>
    <property type="match status" value="1"/>
</dbReference>